<evidence type="ECO:0000256" key="1">
    <source>
        <dbReference type="ARBA" id="ARBA00004141"/>
    </source>
</evidence>
<dbReference type="Proteomes" id="UP000001017">
    <property type="component" value="Chromosome"/>
</dbReference>
<keyword evidence="2 5" id="KW-0812">Transmembrane</keyword>
<organism evidence="7 8">
    <name type="scientific">Thermoplasma volcanium (strain ATCC 51530 / DSM 4299 / JCM 9571 / NBRC 15438 / GSS1)</name>
    <dbReference type="NCBI Taxonomy" id="273116"/>
    <lineage>
        <taxon>Archaea</taxon>
        <taxon>Methanobacteriati</taxon>
        <taxon>Thermoplasmatota</taxon>
        <taxon>Thermoplasmata</taxon>
        <taxon>Thermoplasmatales</taxon>
        <taxon>Thermoplasmataceae</taxon>
        <taxon>Thermoplasma</taxon>
    </lineage>
</organism>
<reference evidence="7 8" key="1">
    <citation type="journal article" date="1999" name="Proc. Jpn. Acad.">
        <title>Determination of the complete genomic DNA sequence of Thermoplasma volvanium GSS1.</title>
        <authorList>
            <person name="Kawashima T."/>
            <person name="Yamamoto Y."/>
            <person name="Aramaki H."/>
            <person name="Nunoshiba T."/>
            <person name="Kawamoto T."/>
            <person name="Watanabe K."/>
            <person name="Yamazaki M."/>
            <person name="Kanehori K."/>
            <person name="Amano N."/>
            <person name="Ohya Y."/>
            <person name="Makino K."/>
            <person name="Suzuki M."/>
        </authorList>
    </citation>
    <scope>NUCLEOTIDE SEQUENCE [LARGE SCALE GENOMIC DNA]</scope>
    <source>
        <strain evidence="8">ATCC 51530 / DSM 4299 / JCM 9571 / NBRC 15438 / GSS1</strain>
    </source>
</reference>
<dbReference type="EMBL" id="BA000011">
    <property type="protein sequence ID" value="BAB60387.1"/>
    <property type="molecule type" value="Genomic_DNA"/>
</dbReference>
<proteinExistence type="predicted"/>
<dbReference type="STRING" id="273116.gene:9382050"/>
<gene>
    <name evidence="7" type="ORF">TVG1285073</name>
</gene>
<keyword evidence="4 5" id="KW-0472">Membrane</keyword>
<keyword evidence="8" id="KW-1185">Reference proteome</keyword>
<dbReference type="KEGG" id="tvo:TVG1285073"/>
<dbReference type="Pfam" id="PF00324">
    <property type="entry name" value="AA_permease"/>
    <property type="match status" value="1"/>
</dbReference>
<dbReference type="eggNOG" id="arCOG03651">
    <property type="taxonomic scope" value="Archaea"/>
</dbReference>
<evidence type="ECO:0000313" key="7">
    <source>
        <dbReference type="EMBL" id="BAB60387.1"/>
    </source>
</evidence>
<dbReference type="GeneID" id="1441361"/>
<keyword evidence="3 5" id="KW-1133">Transmembrane helix</keyword>
<evidence type="ECO:0000313" key="8">
    <source>
        <dbReference type="Proteomes" id="UP000001017"/>
    </source>
</evidence>
<evidence type="ECO:0000256" key="2">
    <source>
        <dbReference type="ARBA" id="ARBA00022692"/>
    </source>
</evidence>
<evidence type="ECO:0000256" key="4">
    <source>
        <dbReference type="ARBA" id="ARBA00023136"/>
    </source>
</evidence>
<dbReference type="GO" id="GO:0055085">
    <property type="term" value="P:transmembrane transport"/>
    <property type="evidence" value="ECO:0007669"/>
    <property type="project" value="InterPro"/>
</dbReference>
<dbReference type="HOGENOM" id="CLU_2285195_0_0_2"/>
<protein>
    <submittedName>
        <fullName evidence="7">TVG1285073 protein</fullName>
    </submittedName>
</protein>
<dbReference type="PaxDb" id="273116-14325483"/>
<evidence type="ECO:0000259" key="6">
    <source>
        <dbReference type="Pfam" id="PF00324"/>
    </source>
</evidence>
<dbReference type="AlphaFoldDB" id="Q979B6"/>
<reference evidence="7 8" key="2">
    <citation type="journal article" date="2000" name="Proc. Natl. Acad. Sci. U.S.A.">
        <title>Archaeal adaptation to higher temperatures revealed by genomic sequence of Thermoplasma volcanium.</title>
        <authorList>
            <person name="Kawashima T."/>
            <person name="Amano N."/>
            <person name="Koike H."/>
            <person name="Makino S."/>
            <person name="Higuchi S."/>
            <person name="Kawashima-Ohya Y."/>
            <person name="Watanabe K."/>
            <person name="Yamazaki M."/>
            <person name="Kanehori K."/>
            <person name="Kawamoto T."/>
            <person name="Nunoshiba T."/>
            <person name="Yamamoto Y."/>
            <person name="Aramaki H."/>
            <person name="Makino K."/>
            <person name="Suzuki M."/>
        </authorList>
    </citation>
    <scope>NUCLEOTIDE SEQUENCE [LARGE SCALE GENOMIC DNA]</scope>
    <source>
        <strain evidence="8">ATCC 51530 / DSM 4299 / JCM 9571 / NBRC 15438 / GSS1</strain>
    </source>
</reference>
<comment type="subcellular location">
    <subcellularLocation>
        <location evidence="1">Membrane</location>
        <topology evidence="1">Multi-pass membrane protein</topology>
    </subcellularLocation>
</comment>
<feature type="domain" description="Amino acid permease/ SLC12A" evidence="6">
    <location>
        <begin position="19"/>
        <end position="101"/>
    </location>
</feature>
<evidence type="ECO:0000256" key="3">
    <source>
        <dbReference type="ARBA" id="ARBA00022989"/>
    </source>
</evidence>
<dbReference type="GO" id="GO:0016020">
    <property type="term" value="C:membrane"/>
    <property type="evidence" value="ECO:0007669"/>
    <property type="project" value="UniProtKB-SubCell"/>
</dbReference>
<dbReference type="InterPro" id="IPR004841">
    <property type="entry name" value="AA-permease/SLC12A_dom"/>
</dbReference>
<feature type="transmembrane region" description="Helical" evidence="5">
    <location>
        <begin position="49"/>
        <end position="68"/>
    </location>
</feature>
<evidence type="ECO:0000256" key="5">
    <source>
        <dbReference type="SAM" id="Phobius"/>
    </source>
</evidence>
<name>Q979B6_THEVO</name>
<dbReference type="RefSeq" id="WP_010917479.1">
    <property type="nucleotide sequence ID" value="NC_002689.2"/>
</dbReference>
<sequence length="101" mass="10950">MVRKRTGLKKNAIGLMQGVFQSMGKVAPAADIAILLVATFSIADSKTILSVIFGWLIYALFMVTPYQFSKYKSNAGSYYAYASASTESGKLGPITALSFMY</sequence>
<accession>Q979B6</accession>